<keyword evidence="5" id="KW-1185">Reference proteome</keyword>
<dbReference type="Proteomes" id="UP000650994">
    <property type="component" value="Unassembled WGS sequence"/>
</dbReference>
<feature type="transmembrane region" description="Helical" evidence="1">
    <location>
        <begin position="199"/>
        <end position="217"/>
    </location>
</feature>
<sequence length="314" mass="36566">MLVNLLKKRNFFKQIFIIVLFTLLGTVEYNSFYLNDLEKVGAILTLLLIAFVGYTDYLNVLISKSAYSIFTYMLFLMPFVGDLIDYRMIGSLLLVTYVSTKLLYFESEKNDPYSAFDIGVFLSFAILLNPILIFLGIIIFIYFLTLKAVEPKVPILGVLGFIVPILIVAQISFLLDYYFILDFYKEQFTLNIIQPQLKYIFLAPTAVILVLSILNHLKNVNKLTAQKKRIYSLIHLMFITILITFVLFGGNKDVFLAFLSYSIMTMLSRYFLESKPKIEWLNEALLWIYMISLLIYNFYDRIPRFYSLITEVSL</sequence>
<dbReference type="AlphaFoldDB" id="A0A1M6YTC6"/>
<organism evidence="3 4">
    <name type="scientific">Chishuiella changwenlii</name>
    <dbReference type="NCBI Taxonomy" id="1434701"/>
    <lineage>
        <taxon>Bacteria</taxon>
        <taxon>Pseudomonadati</taxon>
        <taxon>Bacteroidota</taxon>
        <taxon>Flavobacteriia</taxon>
        <taxon>Flavobacteriales</taxon>
        <taxon>Weeksellaceae</taxon>
        <taxon>Chishuiella</taxon>
    </lineage>
</organism>
<evidence type="ECO:0000313" key="4">
    <source>
        <dbReference type="Proteomes" id="UP000184120"/>
    </source>
</evidence>
<feature type="transmembrane region" description="Helical" evidence="1">
    <location>
        <begin position="254"/>
        <end position="272"/>
    </location>
</feature>
<keyword evidence="1" id="KW-1133">Transmembrane helix</keyword>
<feature type="transmembrane region" description="Helical" evidence="1">
    <location>
        <begin position="40"/>
        <end position="62"/>
    </location>
</feature>
<reference evidence="5" key="4">
    <citation type="journal article" date="2019" name="Int. J. Syst. Evol. Microbiol.">
        <title>The Global Catalogue of Microorganisms (GCM) 10K type strain sequencing project: providing services to taxonomists for standard genome sequencing and annotation.</title>
        <authorList>
            <consortium name="The Broad Institute Genomics Platform"/>
            <consortium name="The Broad Institute Genome Sequencing Center for Infectious Disease"/>
            <person name="Wu L."/>
            <person name="Ma J."/>
        </authorList>
    </citation>
    <scope>NUCLEOTIDE SEQUENCE [LARGE SCALE GENOMIC DNA]</scope>
    <source>
        <strain evidence="5">CGMCC 1.12707</strain>
    </source>
</reference>
<name>A0A1M6YTC6_9FLAO</name>
<gene>
    <name evidence="2" type="ORF">GCM10010984_02550</name>
    <name evidence="3" type="ORF">SAMN05443634_10727</name>
</gene>
<dbReference type="Pfam" id="PF19992">
    <property type="entry name" value="DUF6427"/>
    <property type="match status" value="1"/>
</dbReference>
<feature type="transmembrane region" description="Helical" evidence="1">
    <location>
        <begin position="284"/>
        <end position="299"/>
    </location>
</feature>
<keyword evidence="1" id="KW-0472">Membrane</keyword>
<reference evidence="2" key="1">
    <citation type="journal article" date="2014" name="Int. J. Syst. Evol. Microbiol.">
        <title>Complete genome of a new Firmicutes species belonging to the dominant human colonic microbiota ('Ruminococcus bicirculans') reveals two chromosomes and a selective capacity to utilize plant glucans.</title>
        <authorList>
            <consortium name="NISC Comparative Sequencing Program"/>
            <person name="Wegmann U."/>
            <person name="Louis P."/>
            <person name="Goesmann A."/>
            <person name="Henrissat B."/>
            <person name="Duncan S.H."/>
            <person name="Flint H.J."/>
        </authorList>
    </citation>
    <scope>NUCLEOTIDE SEQUENCE</scope>
    <source>
        <strain evidence="2">CGMCC 1.12707</strain>
    </source>
</reference>
<dbReference type="InterPro" id="IPR045625">
    <property type="entry name" value="DUF6427"/>
</dbReference>
<feature type="transmembrane region" description="Helical" evidence="1">
    <location>
        <begin position="74"/>
        <end position="98"/>
    </location>
</feature>
<evidence type="ECO:0000256" key="1">
    <source>
        <dbReference type="SAM" id="Phobius"/>
    </source>
</evidence>
<reference evidence="2" key="5">
    <citation type="submission" date="2024-05" db="EMBL/GenBank/DDBJ databases">
        <authorList>
            <person name="Sun Q."/>
            <person name="Zhou Y."/>
        </authorList>
    </citation>
    <scope>NUCLEOTIDE SEQUENCE</scope>
    <source>
        <strain evidence="2">CGMCC 1.12707</strain>
    </source>
</reference>
<dbReference type="RefSeq" id="WP_072932112.1">
    <property type="nucleotide sequence ID" value="NZ_BMFL01000001.1"/>
</dbReference>
<feature type="transmembrane region" description="Helical" evidence="1">
    <location>
        <begin position="12"/>
        <end position="34"/>
    </location>
</feature>
<evidence type="ECO:0000313" key="3">
    <source>
        <dbReference type="EMBL" id="SHL21390.1"/>
    </source>
</evidence>
<evidence type="ECO:0008006" key="6">
    <source>
        <dbReference type="Google" id="ProtNLM"/>
    </source>
</evidence>
<evidence type="ECO:0000313" key="2">
    <source>
        <dbReference type="EMBL" id="GGE88298.1"/>
    </source>
</evidence>
<protein>
    <recommendedName>
        <fullName evidence="6">EpsG family protein</fullName>
    </recommendedName>
</protein>
<feature type="transmembrane region" description="Helical" evidence="1">
    <location>
        <begin position="229"/>
        <end position="248"/>
    </location>
</feature>
<proteinExistence type="predicted"/>
<reference evidence="3" key="2">
    <citation type="submission" date="2016-11" db="EMBL/GenBank/DDBJ databases">
        <authorList>
            <person name="Jaros S."/>
            <person name="Januszkiewicz K."/>
            <person name="Wedrychowicz H."/>
        </authorList>
    </citation>
    <scope>NUCLEOTIDE SEQUENCE [LARGE SCALE GENOMIC DNA]</scope>
    <source>
        <strain evidence="3">DSM 27989</strain>
    </source>
</reference>
<feature type="transmembrane region" description="Helical" evidence="1">
    <location>
        <begin position="156"/>
        <end position="179"/>
    </location>
</feature>
<evidence type="ECO:0000313" key="5">
    <source>
        <dbReference type="Proteomes" id="UP000650994"/>
    </source>
</evidence>
<keyword evidence="1" id="KW-0812">Transmembrane</keyword>
<dbReference type="EMBL" id="BMFL01000001">
    <property type="protein sequence ID" value="GGE88298.1"/>
    <property type="molecule type" value="Genomic_DNA"/>
</dbReference>
<accession>A0A1M6YTC6</accession>
<dbReference type="EMBL" id="FRBH01000007">
    <property type="protein sequence ID" value="SHL21390.1"/>
    <property type="molecule type" value="Genomic_DNA"/>
</dbReference>
<dbReference type="Proteomes" id="UP000184120">
    <property type="component" value="Unassembled WGS sequence"/>
</dbReference>
<reference evidence="4" key="3">
    <citation type="submission" date="2016-11" db="EMBL/GenBank/DDBJ databases">
        <authorList>
            <person name="Varghese N."/>
            <person name="Submissions S."/>
        </authorList>
    </citation>
    <scope>NUCLEOTIDE SEQUENCE [LARGE SCALE GENOMIC DNA]</scope>
    <source>
        <strain evidence="4">DSM 27989</strain>
    </source>
</reference>
<feature type="transmembrane region" description="Helical" evidence="1">
    <location>
        <begin position="118"/>
        <end position="144"/>
    </location>
</feature>